<dbReference type="Proteomes" id="UP000887577">
    <property type="component" value="Unplaced"/>
</dbReference>
<feature type="domain" description="NADP transhydrogenase beta-like" evidence="7">
    <location>
        <begin position="13"/>
        <end position="116"/>
    </location>
</feature>
<dbReference type="InterPro" id="IPR034300">
    <property type="entry name" value="PNTB-like"/>
</dbReference>
<dbReference type="AlphaFoldDB" id="A0A914XUH8"/>
<keyword evidence="8" id="KW-1185">Reference proteome</keyword>
<keyword evidence="6" id="KW-1133">Transmembrane helix</keyword>
<evidence type="ECO:0000256" key="4">
    <source>
        <dbReference type="ARBA" id="ARBA00023027"/>
    </source>
</evidence>
<dbReference type="WBParaSite" id="PSU_v2.g10189.t1">
    <property type="protein sequence ID" value="PSU_v2.g10189.t1"/>
    <property type="gene ID" value="PSU_v2.g10189"/>
</dbReference>
<dbReference type="GO" id="GO:0008750">
    <property type="term" value="F:proton-translocating NAD(P)+ transhydrogenase activity"/>
    <property type="evidence" value="ECO:0007669"/>
    <property type="project" value="UniProtKB-EC"/>
</dbReference>
<keyword evidence="3" id="KW-1278">Translocase</keyword>
<protein>
    <recommendedName>
        <fullName evidence="1">proton-translocating NAD(P)(+) transhydrogenase</fullName>
        <ecNumber evidence="1">7.1.1.1</ecNumber>
    </recommendedName>
</protein>
<keyword evidence="6" id="KW-0812">Transmembrane</keyword>
<evidence type="ECO:0000256" key="5">
    <source>
        <dbReference type="ARBA" id="ARBA00048202"/>
    </source>
</evidence>
<evidence type="ECO:0000259" key="7">
    <source>
        <dbReference type="Pfam" id="PF02233"/>
    </source>
</evidence>
<dbReference type="GO" id="GO:0005743">
    <property type="term" value="C:mitochondrial inner membrane"/>
    <property type="evidence" value="ECO:0007669"/>
    <property type="project" value="TreeGrafter"/>
</dbReference>
<dbReference type="EC" id="7.1.1.1" evidence="1"/>
<dbReference type="PANTHER" id="PTHR10160">
    <property type="entry name" value="NAD(P) TRANSHYDROGENASE"/>
    <property type="match status" value="1"/>
</dbReference>
<comment type="catalytic activity">
    <reaction evidence="5">
        <text>NAD(+) + NADPH + H(+)(in) = NADH + NADP(+) + H(+)(out)</text>
        <dbReference type="Rhea" id="RHEA:47992"/>
        <dbReference type="ChEBI" id="CHEBI:15378"/>
        <dbReference type="ChEBI" id="CHEBI:57540"/>
        <dbReference type="ChEBI" id="CHEBI:57783"/>
        <dbReference type="ChEBI" id="CHEBI:57945"/>
        <dbReference type="ChEBI" id="CHEBI:58349"/>
        <dbReference type="EC" id="7.1.1.1"/>
    </reaction>
</comment>
<evidence type="ECO:0000313" key="9">
    <source>
        <dbReference type="WBParaSite" id="PSU_v2.g10189.t1"/>
    </source>
</evidence>
<keyword evidence="2" id="KW-0521">NADP</keyword>
<dbReference type="GO" id="GO:0006740">
    <property type="term" value="P:NADPH regeneration"/>
    <property type="evidence" value="ECO:0007669"/>
    <property type="project" value="TreeGrafter"/>
</dbReference>
<proteinExistence type="predicted"/>
<dbReference type="PANTHER" id="PTHR10160:SF19">
    <property type="entry name" value="PROTON-TRANSLOCATING NAD(P)(+) TRANSHYDROGENASE"/>
    <property type="match status" value="1"/>
</dbReference>
<feature type="transmembrane region" description="Helical" evidence="6">
    <location>
        <begin position="58"/>
        <end position="75"/>
    </location>
</feature>
<accession>A0A914XUH8</accession>
<reference evidence="9" key="1">
    <citation type="submission" date="2022-11" db="UniProtKB">
        <authorList>
            <consortium name="WormBaseParasite"/>
        </authorList>
    </citation>
    <scope>IDENTIFICATION</scope>
</reference>
<keyword evidence="6" id="KW-0472">Membrane</keyword>
<dbReference type="Pfam" id="PF02233">
    <property type="entry name" value="PNTB"/>
    <property type="match status" value="1"/>
</dbReference>
<evidence type="ECO:0000256" key="6">
    <source>
        <dbReference type="SAM" id="Phobius"/>
    </source>
</evidence>
<evidence type="ECO:0000313" key="8">
    <source>
        <dbReference type="Proteomes" id="UP000887577"/>
    </source>
</evidence>
<name>A0A914XUH8_9BILA</name>
<feature type="transmembrane region" description="Helical" evidence="6">
    <location>
        <begin position="12"/>
        <end position="37"/>
    </location>
</feature>
<keyword evidence="4" id="KW-0520">NAD</keyword>
<sequence length="117" mass="11851">MHEHQHFLQDPAAAGAIKTCLFLGAYIGGVTFTGSLMAYGKLQGLLRSAPIYLPGRHLINGGLAASNLAALGLYLNSSDFGTGLSMLGTTAGLSSVMGVTLALAIGAADAPIMITVC</sequence>
<evidence type="ECO:0000256" key="2">
    <source>
        <dbReference type="ARBA" id="ARBA00022857"/>
    </source>
</evidence>
<dbReference type="GO" id="GO:0050661">
    <property type="term" value="F:NADP binding"/>
    <property type="evidence" value="ECO:0007669"/>
    <property type="project" value="TreeGrafter"/>
</dbReference>
<feature type="transmembrane region" description="Helical" evidence="6">
    <location>
        <begin position="95"/>
        <end position="116"/>
    </location>
</feature>
<evidence type="ECO:0000256" key="3">
    <source>
        <dbReference type="ARBA" id="ARBA00022967"/>
    </source>
</evidence>
<evidence type="ECO:0000256" key="1">
    <source>
        <dbReference type="ARBA" id="ARBA00012943"/>
    </source>
</evidence>
<organism evidence="8 9">
    <name type="scientific">Panagrolaimus superbus</name>
    <dbReference type="NCBI Taxonomy" id="310955"/>
    <lineage>
        <taxon>Eukaryota</taxon>
        <taxon>Metazoa</taxon>
        <taxon>Ecdysozoa</taxon>
        <taxon>Nematoda</taxon>
        <taxon>Chromadorea</taxon>
        <taxon>Rhabditida</taxon>
        <taxon>Tylenchina</taxon>
        <taxon>Panagrolaimomorpha</taxon>
        <taxon>Panagrolaimoidea</taxon>
        <taxon>Panagrolaimidae</taxon>
        <taxon>Panagrolaimus</taxon>
    </lineage>
</organism>